<feature type="domain" description="RagB/SusD" evidence="6">
    <location>
        <begin position="106"/>
        <end position="197"/>
    </location>
</feature>
<dbReference type="SUPFAM" id="SSF48452">
    <property type="entry name" value="TPR-like"/>
    <property type="match status" value="1"/>
</dbReference>
<keyword evidence="8" id="KW-1185">Reference proteome</keyword>
<dbReference type="AlphaFoldDB" id="A0A3B7NAK2"/>
<evidence type="ECO:0000256" key="1">
    <source>
        <dbReference type="ARBA" id="ARBA00004442"/>
    </source>
</evidence>
<evidence type="ECO:0000256" key="5">
    <source>
        <dbReference type="ARBA" id="ARBA00023237"/>
    </source>
</evidence>
<evidence type="ECO:0000259" key="6">
    <source>
        <dbReference type="Pfam" id="PF07980"/>
    </source>
</evidence>
<dbReference type="Gene3D" id="1.25.40.390">
    <property type="match status" value="1"/>
</dbReference>
<name>A0A3B7NAK2_9BACT</name>
<protein>
    <submittedName>
        <fullName evidence="7">RagB/SusD family nutrient uptake outer membrane protein</fullName>
    </submittedName>
</protein>
<reference evidence="7 8" key="1">
    <citation type="submission" date="2018-09" db="EMBL/GenBank/DDBJ databases">
        <title>Genome sequencing of strain 6GH32-13.</title>
        <authorList>
            <person name="Weon H.-Y."/>
            <person name="Heo J."/>
            <person name="Kwon S.-W."/>
        </authorList>
    </citation>
    <scope>NUCLEOTIDE SEQUENCE [LARGE SCALE GENOMIC DNA]</scope>
    <source>
        <strain evidence="7 8">5GH32-13</strain>
    </source>
</reference>
<dbReference type="GO" id="GO:0009279">
    <property type="term" value="C:cell outer membrane"/>
    <property type="evidence" value="ECO:0007669"/>
    <property type="project" value="UniProtKB-SubCell"/>
</dbReference>
<keyword evidence="3" id="KW-0732">Signal</keyword>
<organism evidence="7 8">
    <name type="scientific">Paraflavitalea soli</name>
    <dbReference type="NCBI Taxonomy" id="2315862"/>
    <lineage>
        <taxon>Bacteria</taxon>
        <taxon>Pseudomonadati</taxon>
        <taxon>Bacteroidota</taxon>
        <taxon>Chitinophagia</taxon>
        <taxon>Chitinophagales</taxon>
        <taxon>Chitinophagaceae</taxon>
        <taxon>Paraflavitalea</taxon>
    </lineage>
</organism>
<gene>
    <name evidence="7" type="ORF">D3H65_24595</name>
</gene>
<evidence type="ECO:0000256" key="3">
    <source>
        <dbReference type="ARBA" id="ARBA00022729"/>
    </source>
</evidence>
<dbReference type="Pfam" id="PF07980">
    <property type="entry name" value="SusD_RagB"/>
    <property type="match status" value="1"/>
</dbReference>
<dbReference type="KEGG" id="pseg:D3H65_24595"/>
<comment type="similarity">
    <text evidence="2">Belongs to the SusD family.</text>
</comment>
<comment type="subcellular location">
    <subcellularLocation>
        <location evidence="1">Cell outer membrane</location>
    </subcellularLocation>
</comment>
<dbReference type="EMBL" id="CP032157">
    <property type="protein sequence ID" value="AXY78771.1"/>
    <property type="molecule type" value="Genomic_DNA"/>
</dbReference>
<sequence>MQNDFANAFAYADQVIRSNKFLLDASYANRFSIGLSKEIIFGFKFVDNNLYPGGELRNRYRSDVGFNAQSRFNVTSLFYAAATTAGDVRGTAWYSTTLAPGYNVLTKYNKNNFDVPLMGYTEIKLIRAEAAAETGGANLATAITDINDILTRAYGGTSKNLPVNALAATVINAARRERELELVGEGNRIQEIKRIGARTGVNIDRRGGRWNCPGLALQFPISEQAANASFLMNQEGGCD</sequence>
<accession>A0A3B7NAK2</accession>
<keyword evidence="5" id="KW-0998">Cell outer membrane</keyword>
<proteinExistence type="inferred from homology"/>
<evidence type="ECO:0000256" key="2">
    <source>
        <dbReference type="ARBA" id="ARBA00006275"/>
    </source>
</evidence>
<dbReference type="Proteomes" id="UP000263900">
    <property type="component" value="Chromosome"/>
</dbReference>
<dbReference type="OrthoDB" id="1080118at2"/>
<keyword evidence="4" id="KW-0472">Membrane</keyword>
<dbReference type="InterPro" id="IPR012944">
    <property type="entry name" value="SusD_RagB_dom"/>
</dbReference>
<evidence type="ECO:0000256" key="4">
    <source>
        <dbReference type="ARBA" id="ARBA00023136"/>
    </source>
</evidence>
<evidence type="ECO:0000313" key="8">
    <source>
        <dbReference type="Proteomes" id="UP000263900"/>
    </source>
</evidence>
<evidence type="ECO:0000313" key="7">
    <source>
        <dbReference type="EMBL" id="AXY78771.1"/>
    </source>
</evidence>
<dbReference type="InterPro" id="IPR011990">
    <property type="entry name" value="TPR-like_helical_dom_sf"/>
</dbReference>